<organism evidence="2 3">
    <name type="scientific">Bacteroides thetaiotaomicron</name>
    <dbReference type="NCBI Taxonomy" id="818"/>
    <lineage>
        <taxon>Bacteria</taxon>
        <taxon>Pseudomonadati</taxon>
        <taxon>Bacteroidota</taxon>
        <taxon>Bacteroidia</taxon>
        <taxon>Bacteroidales</taxon>
        <taxon>Bacteroidaceae</taxon>
        <taxon>Bacteroides</taxon>
    </lineage>
</organism>
<keyword evidence="1" id="KW-0472">Membrane</keyword>
<evidence type="ECO:0000313" key="2">
    <source>
        <dbReference type="EMBL" id="KAB4479236.1"/>
    </source>
</evidence>
<dbReference type="Proteomes" id="UP000488521">
    <property type="component" value="Unassembled WGS sequence"/>
</dbReference>
<dbReference type="RefSeq" id="WP_129654746.1">
    <property type="nucleotide sequence ID" value="NZ_CAXSTA010000010.1"/>
</dbReference>
<name>A0A6I0SEB3_BACT4</name>
<keyword evidence="1" id="KW-0812">Transmembrane</keyword>
<evidence type="ECO:0008006" key="4">
    <source>
        <dbReference type="Google" id="ProtNLM"/>
    </source>
</evidence>
<proteinExistence type="predicted"/>
<keyword evidence="1" id="KW-1133">Transmembrane helix</keyword>
<evidence type="ECO:0000313" key="3">
    <source>
        <dbReference type="Proteomes" id="UP000488521"/>
    </source>
</evidence>
<gene>
    <name evidence="2" type="ORF">GAN59_01560</name>
</gene>
<comment type="caution">
    <text evidence="2">The sequence shown here is derived from an EMBL/GenBank/DDBJ whole genome shotgun (WGS) entry which is preliminary data.</text>
</comment>
<dbReference type="AlphaFoldDB" id="A0A6I0SEB3"/>
<protein>
    <recommendedName>
        <fullName evidence="4">Transmembrane protein</fullName>
    </recommendedName>
</protein>
<dbReference type="EMBL" id="WCRS01000001">
    <property type="protein sequence ID" value="KAB4479236.1"/>
    <property type="molecule type" value="Genomic_DNA"/>
</dbReference>
<feature type="transmembrane region" description="Helical" evidence="1">
    <location>
        <begin position="110"/>
        <end position="129"/>
    </location>
</feature>
<sequence length="138" mass="16414">MNIIDYFVYLIFRFFHCPPVGKNANDAKLFSLMIAGWIMGMFIMTIGYSYLLCTKNELVFFLKDRSPVIGMVVTFVIWIFLFLDHYLIRKEAIVLLDKKYKLFTPLKRRIIKWITIISIIMVVVTLFILNRYVDMLHS</sequence>
<evidence type="ECO:0000256" key="1">
    <source>
        <dbReference type="SAM" id="Phobius"/>
    </source>
</evidence>
<feature type="transmembrane region" description="Helical" evidence="1">
    <location>
        <begin position="68"/>
        <end position="89"/>
    </location>
</feature>
<reference evidence="2 3" key="1">
    <citation type="journal article" date="2019" name="Nat. Med.">
        <title>A library of human gut bacterial isolates paired with longitudinal multiomics data enables mechanistic microbiome research.</title>
        <authorList>
            <person name="Poyet M."/>
            <person name="Groussin M."/>
            <person name="Gibbons S.M."/>
            <person name="Avila-Pacheco J."/>
            <person name="Jiang X."/>
            <person name="Kearney S.M."/>
            <person name="Perrotta A.R."/>
            <person name="Berdy B."/>
            <person name="Zhao S."/>
            <person name="Lieberman T.D."/>
            <person name="Swanson P.K."/>
            <person name="Smith M."/>
            <person name="Roesemann S."/>
            <person name="Alexander J.E."/>
            <person name="Rich S.A."/>
            <person name="Livny J."/>
            <person name="Vlamakis H."/>
            <person name="Clish C."/>
            <person name="Bullock K."/>
            <person name="Deik A."/>
            <person name="Scott J."/>
            <person name="Pierce K.A."/>
            <person name="Xavier R.J."/>
            <person name="Alm E.J."/>
        </authorList>
    </citation>
    <scope>NUCLEOTIDE SEQUENCE [LARGE SCALE GENOMIC DNA]</scope>
    <source>
        <strain evidence="2 3">BIOML-A156</strain>
    </source>
</reference>
<feature type="transmembrane region" description="Helical" evidence="1">
    <location>
        <begin position="29"/>
        <end position="48"/>
    </location>
</feature>
<accession>A0A6I0SEB3</accession>